<dbReference type="PROSITE" id="PS51257">
    <property type="entry name" value="PROKAR_LIPOPROTEIN"/>
    <property type="match status" value="1"/>
</dbReference>
<feature type="signal peptide" evidence="1">
    <location>
        <begin position="1"/>
        <end position="18"/>
    </location>
</feature>
<dbReference type="AlphaFoldDB" id="A0A1H0IEM3"/>
<reference evidence="3" key="1">
    <citation type="submission" date="2016-10" db="EMBL/GenBank/DDBJ databases">
        <authorList>
            <person name="Varghese N."/>
            <person name="Submissions S."/>
        </authorList>
    </citation>
    <scope>NUCLEOTIDE SEQUENCE [LARGE SCALE GENOMIC DNA]</scope>
    <source>
        <strain evidence="3">IBRC-M 10655</strain>
    </source>
</reference>
<organism evidence="2 3">
    <name type="scientific">Actinokineospora alba</name>
    <dbReference type="NCBI Taxonomy" id="504798"/>
    <lineage>
        <taxon>Bacteria</taxon>
        <taxon>Bacillati</taxon>
        <taxon>Actinomycetota</taxon>
        <taxon>Actinomycetes</taxon>
        <taxon>Pseudonocardiales</taxon>
        <taxon>Pseudonocardiaceae</taxon>
        <taxon>Actinokineospora</taxon>
    </lineage>
</organism>
<dbReference type="Pfam" id="PF13416">
    <property type="entry name" value="SBP_bac_8"/>
    <property type="match status" value="1"/>
</dbReference>
<dbReference type="SUPFAM" id="SSF53850">
    <property type="entry name" value="Periplasmic binding protein-like II"/>
    <property type="match status" value="1"/>
</dbReference>
<dbReference type="Gene3D" id="3.40.190.10">
    <property type="entry name" value="Periplasmic binding protein-like II"/>
    <property type="match status" value="1"/>
</dbReference>
<keyword evidence="1" id="KW-0732">Signal</keyword>
<sequence>MRSTTGLALAAALSLALAGCGGGTDAGGGGAAPLTLPGVDEYLNAPCPEVGTKPATDKEFTYWSMWTADEPQGKVLGKAIKCFTEKTGVKVNVQWLGRKLLTQNVAPALNTDTVPDLFDQDISQVKAAIVAPGGTQPVDDVLDYKIGEGDKKVRDVIPATSYDIPQNKDANGKIFEIPYELLGNAWWYDKAKIKDFKAPSTMADLFALFDKAKSDGMAAVSQDGDINFYNAYFFTQIAVRYLGAGGLEKAALDKSGAAWTSDPGLLKSAELVEKLAKGGYFIDGWDAAKFPQIQQRWADGDAAYLFVGSWGPSETREYLSKQGGDKGIEYGSFQFPQPEGATHKVVEQLPIGFAVTAKAKHPEAAKAFMAYVLNKDILSGIPAVADNLTPRADLPVPDSLKDVKAALEAPGVEHAIFMDALDGLAAGKWVDNVFYPLNNDLLKGKLTAKQFIDGLAAKQAEFWKSTNS</sequence>
<evidence type="ECO:0000256" key="1">
    <source>
        <dbReference type="SAM" id="SignalP"/>
    </source>
</evidence>
<dbReference type="PANTHER" id="PTHR43649:SF12">
    <property type="entry name" value="DIACETYLCHITOBIOSE BINDING PROTEIN DASA"/>
    <property type="match status" value="1"/>
</dbReference>
<evidence type="ECO:0000313" key="2">
    <source>
        <dbReference type="EMBL" id="SDO29805.1"/>
    </source>
</evidence>
<gene>
    <name evidence="2" type="ORF">SAMN05192558_102523</name>
</gene>
<dbReference type="EMBL" id="FNJB01000002">
    <property type="protein sequence ID" value="SDO29805.1"/>
    <property type="molecule type" value="Genomic_DNA"/>
</dbReference>
<dbReference type="InterPro" id="IPR006059">
    <property type="entry name" value="SBP"/>
</dbReference>
<dbReference type="InterPro" id="IPR050490">
    <property type="entry name" value="Bact_solute-bd_prot1"/>
</dbReference>
<proteinExistence type="predicted"/>
<feature type="chain" id="PRO_5039068836" evidence="1">
    <location>
        <begin position="19"/>
        <end position="468"/>
    </location>
</feature>
<dbReference type="Proteomes" id="UP000199651">
    <property type="component" value="Unassembled WGS sequence"/>
</dbReference>
<name>A0A1H0IEM3_9PSEU</name>
<dbReference type="OrthoDB" id="8663148at2"/>
<dbReference type="PANTHER" id="PTHR43649">
    <property type="entry name" value="ARABINOSE-BINDING PROTEIN-RELATED"/>
    <property type="match status" value="1"/>
</dbReference>
<protein>
    <submittedName>
        <fullName evidence="2">Raffinose/stachyose/melibiose transport system substrate-binding protein</fullName>
    </submittedName>
</protein>
<evidence type="ECO:0000313" key="3">
    <source>
        <dbReference type="Proteomes" id="UP000199651"/>
    </source>
</evidence>
<accession>A0A1H0IEM3</accession>
<keyword evidence="3" id="KW-1185">Reference proteome</keyword>
<dbReference type="STRING" id="504798.SAMN05421871_108222"/>
<dbReference type="RefSeq" id="WP_091371449.1">
    <property type="nucleotide sequence ID" value="NZ_FNDV01000008.1"/>
</dbReference>